<dbReference type="InterPro" id="IPR012334">
    <property type="entry name" value="Pectin_lyas_fold"/>
</dbReference>
<dbReference type="Pfam" id="PF05048">
    <property type="entry name" value="NosD"/>
    <property type="match status" value="1"/>
</dbReference>
<keyword evidence="2" id="KW-0677">Repeat</keyword>
<dbReference type="InterPro" id="IPR051550">
    <property type="entry name" value="SCF-Subunits/Alg-Epimerases"/>
</dbReference>
<dbReference type="InterPro" id="IPR022441">
    <property type="entry name" value="Para_beta_helix_rpt-2"/>
</dbReference>
<feature type="non-terminal residue" evidence="5">
    <location>
        <position position="212"/>
    </location>
</feature>
<gene>
    <name evidence="5" type="ORF">S03H2_21162</name>
</gene>
<name>X1FB18_9ZZZZ</name>
<dbReference type="SMART" id="SM00710">
    <property type="entry name" value="PbH1"/>
    <property type="match status" value="4"/>
</dbReference>
<evidence type="ECO:0000256" key="1">
    <source>
        <dbReference type="ARBA" id="ARBA00004906"/>
    </source>
</evidence>
<dbReference type="InterPro" id="IPR006626">
    <property type="entry name" value="PbH1"/>
</dbReference>
<feature type="domain" description="Periplasmic copper-binding protein NosD beta helix" evidence="4">
    <location>
        <begin position="75"/>
        <end position="212"/>
    </location>
</feature>
<dbReference type="Gene3D" id="2.160.20.10">
    <property type="entry name" value="Single-stranded right-handed beta-helix, Pectin lyase-like"/>
    <property type="match status" value="1"/>
</dbReference>
<comment type="pathway">
    <text evidence="1">Protein modification; protein ubiquitination.</text>
</comment>
<sequence length="212" mass="22429">MRHAFKASVIVSLLIVSTAAVSVTPFLTFDASADAPSYVWVDDDFVPSIPGWGVTQFDTIQNGVDAVDEGGTVYVHAGTYSENVVIGRSLTLEGEDADTTILQGTGSGYGLYSNGISGITITNLLIDGFSYGIYLYSSGSSTVTDNTVTDNYYIGIYLYSSGSSTVTGNTVTYNNWGIYLGSSGSSTVTDNTVTDNNYFGIYLYYSGSSTVT</sequence>
<comment type="caution">
    <text evidence="5">The sequence shown here is derived from an EMBL/GenBank/DDBJ whole genome shotgun (WGS) entry which is preliminary data.</text>
</comment>
<evidence type="ECO:0000259" key="4">
    <source>
        <dbReference type="Pfam" id="PF05048"/>
    </source>
</evidence>
<accession>X1FB18</accession>
<organism evidence="5">
    <name type="scientific">marine sediment metagenome</name>
    <dbReference type="NCBI Taxonomy" id="412755"/>
    <lineage>
        <taxon>unclassified sequences</taxon>
        <taxon>metagenomes</taxon>
        <taxon>ecological metagenomes</taxon>
    </lineage>
</organism>
<reference evidence="5" key="1">
    <citation type="journal article" date="2014" name="Front. Microbiol.">
        <title>High frequency of phylogenetically diverse reductive dehalogenase-homologous genes in deep subseafloor sedimentary metagenomes.</title>
        <authorList>
            <person name="Kawai M."/>
            <person name="Futagami T."/>
            <person name="Toyoda A."/>
            <person name="Takaki Y."/>
            <person name="Nishi S."/>
            <person name="Hori S."/>
            <person name="Arai W."/>
            <person name="Tsubouchi T."/>
            <person name="Morono Y."/>
            <person name="Uchiyama I."/>
            <person name="Ito T."/>
            <person name="Fujiyama A."/>
            <person name="Inagaki F."/>
            <person name="Takami H."/>
        </authorList>
    </citation>
    <scope>NUCLEOTIDE SEQUENCE</scope>
    <source>
        <strain evidence="5">Expedition CK06-06</strain>
    </source>
</reference>
<keyword evidence="3" id="KW-0833">Ubl conjugation pathway</keyword>
<dbReference type="InterPro" id="IPR011050">
    <property type="entry name" value="Pectin_lyase_fold/virulence"/>
</dbReference>
<dbReference type="InterPro" id="IPR007742">
    <property type="entry name" value="NosD_dom"/>
</dbReference>
<dbReference type="PANTHER" id="PTHR22990">
    <property type="entry name" value="F-BOX ONLY PROTEIN"/>
    <property type="match status" value="1"/>
</dbReference>
<dbReference type="EMBL" id="BARU01011235">
    <property type="protein sequence ID" value="GAH42836.1"/>
    <property type="molecule type" value="Genomic_DNA"/>
</dbReference>
<evidence type="ECO:0000256" key="3">
    <source>
        <dbReference type="ARBA" id="ARBA00022786"/>
    </source>
</evidence>
<evidence type="ECO:0000256" key="2">
    <source>
        <dbReference type="ARBA" id="ARBA00022737"/>
    </source>
</evidence>
<proteinExistence type="predicted"/>
<dbReference type="NCBIfam" id="TIGR03804">
    <property type="entry name" value="para_beta_helix"/>
    <property type="match status" value="2"/>
</dbReference>
<dbReference type="AlphaFoldDB" id="X1FB18"/>
<protein>
    <recommendedName>
        <fullName evidence="4">Periplasmic copper-binding protein NosD beta helix domain-containing protein</fullName>
    </recommendedName>
</protein>
<evidence type="ECO:0000313" key="5">
    <source>
        <dbReference type="EMBL" id="GAH42836.1"/>
    </source>
</evidence>
<dbReference type="PANTHER" id="PTHR22990:SF15">
    <property type="entry name" value="F-BOX ONLY PROTEIN 10"/>
    <property type="match status" value="1"/>
</dbReference>
<dbReference type="SUPFAM" id="SSF51126">
    <property type="entry name" value="Pectin lyase-like"/>
    <property type="match status" value="1"/>
</dbReference>